<proteinExistence type="predicted"/>
<dbReference type="AlphaFoldDB" id="A0A2X4UNZ8"/>
<reference evidence="1 2" key="1">
    <citation type="submission" date="2018-06" db="EMBL/GenBank/DDBJ databases">
        <authorList>
            <consortium name="Pathogen Informatics"/>
            <person name="Doyle S."/>
        </authorList>
    </citation>
    <scope>NUCLEOTIDE SEQUENCE [LARGE SCALE GENOMIC DNA]</scope>
    <source>
        <strain evidence="1 2">NCTC10288</strain>
    </source>
</reference>
<organism evidence="1 2">
    <name type="scientific">Corynebacterium minutissimum</name>
    <dbReference type="NCBI Taxonomy" id="38301"/>
    <lineage>
        <taxon>Bacteria</taxon>
        <taxon>Bacillati</taxon>
        <taxon>Actinomycetota</taxon>
        <taxon>Actinomycetes</taxon>
        <taxon>Mycobacteriales</taxon>
        <taxon>Corynebacteriaceae</taxon>
        <taxon>Corynebacterium</taxon>
    </lineage>
</organism>
<dbReference type="KEGG" id="cmin:NCTC10288_01034"/>
<evidence type="ECO:0000313" key="1">
    <source>
        <dbReference type="EMBL" id="SQH99744.1"/>
    </source>
</evidence>
<sequence length="35" mass="3870">MGNAKLKECRMVCVWVPNLHKEMDQNGYSGETGSG</sequence>
<name>A0A2X4UNZ8_9CORY</name>
<protein>
    <submittedName>
        <fullName evidence="1">Uncharacterized protein</fullName>
    </submittedName>
</protein>
<dbReference type="EMBL" id="LS483460">
    <property type="protein sequence ID" value="SQH99744.1"/>
    <property type="molecule type" value="Genomic_DNA"/>
</dbReference>
<dbReference type="Proteomes" id="UP000249264">
    <property type="component" value="Chromosome 1"/>
</dbReference>
<evidence type="ECO:0000313" key="2">
    <source>
        <dbReference type="Proteomes" id="UP000249264"/>
    </source>
</evidence>
<gene>
    <name evidence="1" type="ORF">NCTC10288_01034</name>
</gene>
<accession>A0A2X4UNZ8</accession>